<keyword evidence="2" id="KW-0378">Hydrolase</keyword>
<dbReference type="Gene3D" id="1.50.10.10">
    <property type="match status" value="1"/>
</dbReference>
<reference evidence="5" key="1">
    <citation type="submission" date="2020-09" db="EMBL/GenBank/DDBJ databases">
        <title>A novel bacterium of genus Paenibacillus, isolated from South China Sea.</title>
        <authorList>
            <person name="Huang H."/>
            <person name="Mo K."/>
            <person name="Hu Y."/>
        </authorList>
    </citation>
    <scope>NUCLEOTIDE SEQUENCE</scope>
    <source>
        <strain evidence="5">IB182493</strain>
    </source>
</reference>
<dbReference type="GO" id="GO:0004573">
    <property type="term" value="F:Glc3Man9GlcNAc2 oligosaccharide glucosidase activity"/>
    <property type="evidence" value="ECO:0007669"/>
    <property type="project" value="InterPro"/>
</dbReference>
<dbReference type="GO" id="GO:0006487">
    <property type="term" value="P:protein N-linked glycosylation"/>
    <property type="evidence" value="ECO:0007669"/>
    <property type="project" value="TreeGrafter"/>
</dbReference>
<dbReference type="InterPro" id="IPR004888">
    <property type="entry name" value="Glycoside_hydrolase_63"/>
</dbReference>
<protein>
    <recommendedName>
        <fullName evidence="4">Mannosylglycerate hydrolase MGH1-like glycoside hydrolase domain-containing protein</fullName>
    </recommendedName>
</protein>
<comment type="similarity">
    <text evidence="1">Belongs to the glycosyl hydrolase 63 family.</text>
</comment>
<keyword evidence="6" id="KW-1185">Reference proteome</keyword>
<gene>
    <name evidence="5" type="ORF">IDH41_07970</name>
</gene>
<dbReference type="EMBL" id="JACXIY010000010">
    <property type="protein sequence ID" value="MBD2868510.1"/>
    <property type="molecule type" value="Genomic_DNA"/>
</dbReference>
<evidence type="ECO:0000313" key="5">
    <source>
        <dbReference type="EMBL" id="MBD2868510.1"/>
    </source>
</evidence>
<dbReference type="InterPro" id="IPR054491">
    <property type="entry name" value="MGH1-like_GH"/>
</dbReference>
<evidence type="ECO:0000259" key="4">
    <source>
        <dbReference type="Pfam" id="PF22422"/>
    </source>
</evidence>
<proteinExistence type="inferred from homology"/>
<evidence type="ECO:0000313" key="6">
    <source>
        <dbReference type="Proteomes" id="UP000632125"/>
    </source>
</evidence>
<sequence length="716" mass="82131">MTTANRIDERLGAGRKALRTLPGALLLGSTGARLWADYLEPRPGFGGRFDFIHKVNIPLLYTVSASGTESFEPCRTAWYPSHLRMEYEDNRLSFREQKFIAWDDCAVSFQTWTNLGREEIVLRLETYGDVFHDTGSGLYGTFPVGHLSFHIDAAIVSSDEELFREVLLKPGETKSFMIAAALGISGQDKPDELTRRAGAYALGGRSHEKTVAGYIDAYQQWFDRIPDFRCSDPLLNKTWTYRWFLLRHNLADPKYGRLQHPLFYEGRSHKKSKAPFSKGGWEFCKLINLSVPLHLMDARWHHDPAYGVGSLQNMKESPNEDGMFCCLTVDTVMHSFANFSCWAAYQLYLVHRNKETMRELLPGLKAQIAAWKRAHGSDRDELMIEYRHTRTGKEYQPSYWYFHQYPRNPKDPATYTHVKRVDRTVYHYLNALAVARLCEELGDPDAGAFHEQAELIKEDILQKMWDYESAFFYDLHHETDEKALVKNIVGFYPAWAQIIDGKHDALIDHLFDPGEFDTGCPFPSVAADCPAYTRDGGWMGHFVKGRNGCVWDGPTWPYTNAIVLDALAKESKRSGHRHDSRFIRYLREYSFLHFFNRDLNQPGLVEHYNSATGEPLSDEQEYNHSFYIDLLIAHIAGLSIEADRIVLDPVDAGLDYFCLDRIKAAGAELRVTYRKPGCVPDDAGIEEGYRLYVNGEQAFASDGLRRFELPLRELRR</sequence>
<dbReference type="GO" id="GO:0009311">
    <property type="term" value="P:oligosaccharide metabolic process"/>
    <property type="evidence" value="ECO:0007669"/>
    <property type="project" value="InterPro"/>
</dbReference>
<dbReference type="InterPro" id="IPR008928">
    <property type="entry name" value="6-hairpin_glycosidase_sf"/>
</dbReference>
<dbReference type="SUPFAM" id="SSF48208">
    <property type="entry name" value="Six-hairpin glycosidases"/>
    <property type="match status" value="1"/>
</dbReference>
<dbReference type="InterPro" id="IPR012341">
    <property type="entry name" value="6hp_glycosidase-like_sf"/>
</dbReference>
<dbReference type="PANTHER" id="PTHR10412">
    <property type="entry name" value="MANNOSYL-OLIGOSACCHARIDE GLUCOSIDASE"/>
    <property type="match status" value="1"/>
</dbReference>
<evidence type="ECO:0000256" key="3">
    <source>
        <dbReference type="ARBA" id="ARBA00023295"/>
    </source>
</evidence>
<feature type="domain" description="Mannosylglycerate hydrolase MGH1-like glycoside hydrolase" evidence="4">
    <location>
        <begin position="287"/>
        <end position="625"/>
    </location>
</feature>
<dbReference type="AlphaFoldDB" id="A0A927CMV3"/>
<evidence type="ECO:0000256" key="2">
    <source>
        <dbReference type="ARBA" id="ARBA00022801"/>
    </source>
</evidence>
<dbReference type="PANTHER" id="PTHR10412:SF11">
    <property type="entry name" value="MANNOSYL-OLIGOSACCHARIDE GLUCOSIDASE"/>
    <property type="match status" value="1"/>
</dbReference>
<comment type="caution">
    <text evidence="5">The sequence shown here is derived from an EMBL/GenBank/DDBJ whole genome shotgun (WGS) entry which is preliminary data.</text>
</comment>
<keyword evidence="3" id="KW-0326">Glycosidase</keyword>
<dbReference type="RefSeq" id="WP_190859869.1">
    <property type="nucleotide sequence ID" value="NZ_JACXIY010000010.1"/>
</dbReference>
<name>A0A927CMV3_9BACL</name>
<dbReference type="Proteomes" id="UP000632125">
    <property type="component" value="Unassembled WGS sequence"/>
</dbReference>
<accession>A0A927CMV3</accession>
<organism evidence="5 6">
    <name type="scientific">Paenibacillus arenilitoris</name>
    <dbReference type="NCBI Taxonomy" id="2772299"/>
    <lineage>
        <taxon>Bacteria</taxon>
        <taxon>Bacillati</taxon>
        <taxon>Bacillota</taxon>
        <taxon>Bacilli</taxon>
        <taxon>Bacillales</taxon>
        <taxon>Paenibacillaceae</taxon>
        <taxon>Paenibacillus</taxon>
    </lineage>
</organism>
<evidence type="ECO:0000256" key="1">
    <source>
        <dbReference type="ARBA" id="ARBA00010833"/>
    </source>
</evidence>
<dbReference type="Pfam" id="PF22422">
    <property type="entry name" value="MGH1-like_GH"/>
    <property type="match status" value="1"/>
</dbReference>